<organism evidence="4 5">
    <name type="scientific">Elsinoe batatas</name>
    <dbReference type="NCBI Taxonomy" id="2601811"/>
    <lineage>
        <taxon>Eukaryota</taxon>
        <taxon>Fungi</taxon>
        <taxon>Dikarya</taxon>
        <taxon>Ascomycota</taxon>
        <taxon>Pezizomycotina</taxon>
        <taxon>Dothideomycetes</taxon>
        <taxon>Dothideomycetidae</taxon>
        <taxon>Myriangiales</taxon>
        <taxon>Elsinoaceae</taxon>
        <taxon>Elsinoe</taxon>
    </lineage>
</organism>
<comment type="similarity">
    <text evidence="1">Belongs to the peptidase S33 family.</text>
</comment>
<evidence type="ECO:0000313" key="4">
    <source>
        <dbReference type="EMBL" id="KAG8631260.1"/>
    </source>
</evidence>
<evidence type="ECO:0000256" key="2">
    <source>
        <dbReference type="ARBA" id="ARBA00022801"/>
    </source>
</evidence>
<evidence type="ECO:0000259" key="3">
    <source>
        <dbReference type="Pfam" id="PF08386"/>
    </source>
</evidence>
<name>A0A8K0PGE0_9PEZI</name>
<sequence length="658" mass="72301">MDEKQALLPREQLINQQPHVQAPPKRGRPIFRHIIRLLLAFALVHASIRLCQHSIIAYYPESKEGGFSWEKIATTPELEYAPCYDGMYCARLELPLDYWNGTTDKTISLAVIKIPATVSVDDPKYRGPILINPGGPGGSGVELAYRAGKNLQAIVQGAFPFAKERYFDIVGFDPRGIGLTSPPVQCSGTAQWAKLWILRELEEGTVTSSDAALGRLWSMMQAASGKCSKVEADNIQHFLTTASVARDMLELTEASARWRARELKKLGSSIVVEPKKTNLLYWGFSYGSYLGNSYAALFPDRIERLIVDGVVDADDYVAVDWIDDLRDTEKVMDLFYYHCARVGYPTCPLADEKKPTAAKVQDRTKDILQKMWHSPIPILEPYADVVSWSDIRGLIFASLYSPVTSFPYLANVLAQLEKGDGTLLAELMSTYHAVSCPAPESGAQSKDAIPLRNASVTFSSKDPFTGSAIACADGYSITDMTRDQFADKVKTIMKLSPTLGDMWSGIALPCIGYTLRPGYAFRGPWTGKTSHPLLMIGNTADPVTPLWSAKKMARGFEGARVLTQNSPGHCSLAAYSPCTFDYIHKYFFEGTLPAEGTVCEVETRPWGGKDSGTVMTEEVKVKADMHAQVMKGLLASGGGHRFGQGFGRVDASKLLAVI</sequence>
<dbReference type="Proteomes" id="UP000809789">
    <property type="component" value="Unassembled WGS sequence"/>
</dbReference>
<comment type="caution">
    <text evidence="4">The sequence shown here is derived from an EMBL/GenBank/DDBJ whole genome shotgun (WGS) entry which is preliminary data.</text>
</comment>
<dbReference type="InterPro" id="IPR029058">
    <property type="entry name" value="AB_hydrolase_fold"/>
</dbReference>
<dbReference type="GO" id="GO:0016787">
    <property type="term" value="F:hydrolase activity"/>
    <property type="evidence" value="ECO:0007669"/>
    <property type="project" value="UniProtKB-KW"/>
</dbReference>
<gene>
    <name evidence="4" type="ORF">KVT40_000400</name>
</gene>
<evidence type="ECO:0000313" key="5">
    <source>
        <dbReference type="Proteomes" id="UP000809789"/>
    </source>
</evidence>
<dbReference type="PANTHER" id="PTHR43248:SF25">
    <property type="entry name" value="AB HYDROLASE-1 DOMAIN-CONTAINING PROTEIN-RELATED"/>
    <property type="match status" value="1"/>
</dbReference>
<dbReference type="OrthoDB" id="425534at2759"/>
<dbReference type="InterPro" id="IPR013595">
    <property type="entry name" value="Pept_S33_TAP-like_C"/>
</dbReference>
<dbReference type="Gene3D" id="3.40.50.1820">
    <property type="entry name" value="alpha/beta hydrolase"/>
    <property type="match status" value="1"/>
</dbReference>
<dbReference type="InterPro" id="IPR051601">
    <property type="entry name" value="Serine_prot/Carboxylest_S33"/>
</dbReference>
<keyword evidence="2" id="KW-0378">Hydrolase</keyword>
<reference evidence="4" key="1">
    <citation type="submission" date="2021-07" db="EMBL/GenBank/DDBJ databases">
        <title>Elsinoe batatas strain:CRI-CJ2 Genome sequencing and assembly.</title>
        <authorList>
            <person name="Huang L."/>
        </authorList>
    </citation>
    <scope>NUCLEOTIDE SEQUENCE</scope>
    <source>
        <strain evidence="4">CRI-CJ2</strain>
    </source>
</reference>
<protein>
    <recommendedName>
        <fullName evidence="3">Peptidase S33 tripeptidyl aminopeptidase-like C-terminal domain-containing protein</fullName>
    </recommendedName>
</protein>
<dbReference type="SUPFAM" id="SSF53474">
    <property type="entry name" value="alpha/beta-Hydrolases"/>
    <property type="match status" value="1"/>
</dbReference>
<dbReference type="PANTHER" id="PTHR43248">
    <property type="entry name" value="2-SUCCINYL-6-HYDROXY-2,4-CYCLOHEXADIENE-1-CARBOXYLATE SYNTHASE"/>
    <property type="match status" value="1"/>
</dbReference>
<proteinExistence type="inferred from homology"/>
<evidence type="ECO:0000256" key="1">
    <source>
        <dbReference type="ARBA" id="ARBA00010088"/>
    </source>
</evidence>
<dbReference type="AlphaFoldDB" id="A0A8K0PGE0"/>
<feature type="domain" description="Peptidase S33 tripeptidyl aminopeptidase-like C-terminal" evidence="3">
    <location>
        <begin position="499"/>
        <end position="599"/>
    </location>
</feature>
<accession>A0A8K0PGE0</accession>
<dbReference type="Pfam" id="PF08386">
    <property type="entry name" value="Abhydrolase_4"/>
    <property type="match status" value="1"/>
</dbReference>
<keyword evidence="5" id="KW-1185">Reference proteome</keyword>
<dbReference type="EMBL" id="JAESVG020000001">
    <property type="protein sequence ID" value="KAG8631260.1"/>
    <property type="molecule type" value="Genomic_DNA"/>
</dbReference>